<organism evidence="2 3">
    <name type="scientific">Streptomyces filamentosus</name>
    <name type="common">Streptomyces roseosporus</name>
    <dbReference type="NCBI Taxonomy" id="67294"/>
    <lineage>
        <taxon>Bacteria</taxon>
        <taxon>Bacillati</taxon>
        <taxon>Actinomycetota</taxon>
        <taxon>Actinomycetes</taxon>
        <taxon>Kitasatosporales</taxon>
        <taxon>Streptomycetaceae</taxon>
        <taxon>Streptomyces</taxon>
    </lineage>
</organism>
<gene>
    <name evidence="2" type="ORF">GCM10017667_43080</name>
</gene>
<feature type="region of interest" description="Disordered" evidence="1">
    <location>
        <begin position="1"/>
        <end position="31"/>
    </location>
</feature>
<evidence type="ECO:0000256" key="1">
    <source>
        <dbReference type="SAM" id="MobiDB-lite"/>
    </source>
</evidence>
<dbReference type="EMBL" id="BNBE01000002">
    <property type="protein sequence ID" value="GHG07078.1"/>
    <property type="molecule type" value="Genomic_DNA"/>
</dbReference>
<proteinExistence type="predicted"/>
<reference evidence="2" key="1">
    <citation type="journal article" date="2014" name="Int. J. Syst. Evol. Microbiol.">
        <title>Complete genome sequence of Corynebacterium casei LMG S-19264T (=DSM 44701T), isolated from a smear-ripened cheese.</title>
        <authorList>
            <consortium name="US DOE Joint Genome Institute (JGI-PGF)"/>
            <person name="Walter F."/>
            <person name="Albersmeier A."/>
            <person name="Kalinowski J."/>
            <person name="Ruckert C."/>
        </authorList>
    </citation>
    <scope>NUCLEOTIDE SEQUENCE</scope>
    <source>
        <strain evidence="2">JCM 4122</strain>
    </source>
</reference>
<protein>
    <submittedName>
        <fullName evidence="2">Uncharacterized protein</fullName>
    </submittedName>
</protein>
<comment type="caution">
    <text evidence="2">The sequence shown here is derived from an EMBL/GenBank/DDBJ whole genome shotgun (WGS) entry which is preliminary data.</text>
</comment>
<accession>A0A919BR82</accession>
<sequence>MVRGLRVDPVGREVEGAEDLSGGDVAPRSGDQPRLAVAAVHHDGSTVLDSVPRGVLGVQVEMVMGVEHEVAP</sequence>
<reference evidence="2" key="2">
    <citation type="submission" date="2020-09" db="EMBL/GenBank/DDBJ databases">
        <authorList>
            <person name="Sun Q."/>
            <person name="Ohkuma M."/>
        </authorList>
    </citation>
    <scope>NUCLEOTIDE SEQUENCE</scope>
    <source>
        <strain evidence="2">JCM 4122</strain>
    </source>
</reference>
<evidence type="ECO:0000313" key="2">
    <source>
        <dbReference type="EMBL" id="GHG07078.1"/>
    </source>
</evidence>
<keyword evidence="3" id="KW-1185">Reference proteome</keyword>
<feature type="compositionally biased region" description="Basic and acidic residues" evidence="1">
    <location>
        <begin position="1"/>
        <end position="15"/>
    </location>
</feature>
<evidence type="ECO:0000313" key="3">
    <source>
        <dbReference type="Proteomes" id="UP000632849"/>
    </source>
</evidence>
<name>A0A919BR82_STRFL</name>
<dbReference type="AlphaFoldDB" id="A0A919BR82"/>
<dbReference type="Proteomes" id="UP000632849">
    <property type="component" value="Unassembled WGS sequence"/>
</dbReference>